<sequence length="110" mass="12596">MSALSFPVLFESQCLTRHMQVTLGTYALMKPQSIMLMATPRSRYRDLYKTLLGMSTQRKSLSSPNVPFFSIPTPDKPLRELVINFSECFLITLQHYTSLVVLADYNTRSI</sequence>
<dbReference type="Proteomes" id="UP000735302">
    <property type="component" value="Unassembled WGS sequence"/>
</dbReference>
<protein>
    <submittedName>
        <fullName evidence="1">Uncharacterized protein</fullName>
    </submittedName>
</protein>
<accession>A0AAV4E2L4</accession>
<evidence type="ECO:0000313" key="1">
    <source>
        <dbReference type="EMBL" id="GFO50311.1"/>
    </source>
</evidence>
<proteinExistence type="predicted"/>
<gene>
    <name evidence="1" type="ORF">PoB_007681600</name>
</gene>
<comment type="caution">
    <text evidence="1">The sequence shown here is derived from an EMBL/GenBank/DDBJ whole genome shotgun (WGS) entry which is preliminary data.</text>
</comment>
<organism evidence="1 2">
    <name type="scientific">Plakobranchus ocellatus</name>
    <dbReference type="NCBI Taxonomy" id="259542"/>
    <lineage>
        <taxon>Eukaryota</taxon>
        <taxon>Metazoa</taxon>
        <taxon>Spiralia</taxon>
        <taxon>Lophotrochozoa</taxon>
        <taxon>Mollusca</taxon>
        <taxon>Gastropoda</taxon>
        <taxon>Heterobranchia</taxon>
        <taxon>Euthyneura</taxon>
        <taxon>Panpulmonata</taxon>
        <taxon>Sacoglossa</taxon>
        <taxon>Placobranchoidea</taxon>
        <taxon>Plakobranchidae</taxon>
        <taxon>Plakobranchus</taxon>
    </lineage>
</organism>
<evidence type="ECO:0000313" key="2">
    <source>
        <dbReference type="Proteomes" id="UP000735302"/>
    </source>
</evidence>
<dbReference type="EMBL" id="BLXT01008609">
    <property type="protein sequence ID" value="GFO50311.1"/>
    <property type="molecule type" value="Genomic_DNA"/>
</dbReference>
<dbReference type="AlphaFoldDB" id="A0AAV4E2L4"/>
<reference evidence="1 2" key="1">
    <citation type="journal article" date="2021" name="Elife">
        <title>Chloroplast acquisition without the gene transfer in kleptoplastic sea slugs, Plakobranchus ocellatus.</title>
        <authorList>
            <person name="Maeda T."/>
            <person name="Takahashi S."/>
            <person name="Yoshida T."/>
            <person name="Shimamura S."/>
            <person name="Takaki Y."/>
            <person name="Nagai Y."/>
            <person name="Toyoda A."/>
            <person name="Suzuki Y."/>
            <person name="Arimoto A."/>
            <person name="Ishii H."/>
            <person name="Satoh N."/>
            <person name="Nishiyama T."/>
            <person name="Hasebe M."/>
            <person name="Maruyama T."/>
            <person name="Minagawa J."/>
            <person name="Obokata J."/>
            <person name="Shigenobu S."/>
        </authorList>
    </citation>
    <scope>NUCLEOTIDE SEQUENCE [LARGE SCALE GENOMIC DNA]</scope>
</reference>
<keyword evidence="2" id="KW-1185">Reference proteome</keyword>
<name>A0AAV4E2L4_9GAST</name>